<dbReference type="PROSITE" id="PS51257">
    <property type="entry name" value="PROKAR_LIPOPROTEIN"/>
    <property type="match status" value="1"/>
</dbReference>
<dbReference type="AlphaFoldDB" id="A0A0A2FP91"/>
<dbReference type="Pfam" id="PF22043">
    <property type="entry name" value="DUF6935"/>
    <property type="match status" value="1"/>
</dbReference>
<accession>A0A0A2FP91</accession>
<evidence type="ECO:0000256" key="1">
    <source>
        <dbReference type="SAM" id="MobiDB-lite"/>
    </source>
</evidence>
<protein>
    <recommendedName>
        <fullName evidence="2">DUF6935 domain-containing protein</fullName>
    </recommendedName>
</protein>
<keyword evidence="4" id="KW-1185">Reference proteome</keyword>
<evidence type="ECO:0000259" key="2">
    <source>
        <dbReference type="Pfam" id="PF22043"/>
    </source>
</evidence>
<dbReference type="Proteomes" id="UP000030146">
    <property type="component" value="Unassembled WGS sequence"/>
</dbReference>
<name>A0A0A2FP91_9PORP</name>
<dbReference type="InterPro" id="IPR053907">
    <property type="entry name" value="DUF6935"/>
</dbReference>
<dbReference type="EMBL" id="JRAK01000035">
    <property type="protein sequence ID" value="KGN92828.1"/>
    <property type="molecule type" value="Genomic_DNA"/>
</dbReference>
<organism evidence="3 4">
    <name type="scientific">Porphyromonas gulae</name>
    <dbReference type="NCBI Taxonomy" id="111105"/>
    <lineage>
        <taxon>Bacteria</taxon>
        <taxon>Pseudomonadati</taxon>
        <taxon>Bacteroidota</taxon>
        <taxon>Bacteroidia</taxon>
        <taxon>Bacteroidales</taxon>
        <taxon>Porphyromonadaceae</taxon>
        <taxon>Porphyromonas</taxon>
    </lineage>
</organism>
<proteinExistence type="predicted"/>
<evidence type="ECO:0000313" key="3">
    <source>
        <dbReference type="EMBL" id="KGN92828.1"/>
    </source>
</evidence>
<feature type="region of interest" description="Disordered" evidence="1">
    <location>
        <begin position="41"/>
        <end position="60"/>
    </location>
</feature>
<feature type="compositionally biased region" description="Polar residues" evidence="1">
    <location>
        <begin position="42"/>
        <end position="60"/>
    </location>
</feature>
<gene>
    <name evidence="3" type="ORF">HR15_01815</name>
</gene>
<evidence type="ECO:0000313" key="4">
    <source>
        <dbReference type="Proteomes" id="UP000030146"/>
    </source>
</evidence>
<reference evidence="3 4" key="1">
    <citation type="submission" date="2014-08" db="EMBL/GenBank/DDBJ databases">
        <title>Porphyromonas gulae strain:COT-052_OH3439 Genome sequencing.</title>
        <authorList>
            <person name="Wallis C."/>
            <person name="Deusch O."/>
            <person name="O'Flynn C."/>
            <person name="Davis I."/>
            <person name="Jospin G."/>
            <person name="Darling A.E."/>
            <person name="Coil D.A."/>
            <person name="Alexiev A."/>
            <person name="Horsfall A."/>
            <person name="Kirkwood N."/>
            <person name="Harris S."/>
            <person name="Eisen J.A."/>
        </authorList>
    </citation>
    <scope>NUCLEOTIDE SEQUENCE [LARGE SCALE GENOMIC DNA]</scope>
    <source>
        <strain evidence="4">COT-052 OH3439</strain>
    </source>
</reference>
<feature type="domain" description="DUF6935" evidence="2">
    <location>
        <begin position="85"/>
        <end position="252"/>
    </location>
</feature>
<comment type="caution">
    <text evidence="3">The sequence shown here is derived from an EMBL/GenBank/DDBJ whole genome shotgun (WGS) entry which is preliminary data.</text>
</comment>
<sequence length="262" mass="28991">MAETKQSNYRNTIKMKVRIIIIAVASLLTACNLGKESKASDAEQSPAVSLDRSSQETPPLNVSLKGAIDHEHYTAGQTASVTFSRFPKSVEEFRQVREKLAVEPHGAVALQVMAYEMYRRDREIGLACINLNNTLTNSGEKSSAIRQLKLIFSDDNSSRPYQMAAYLSGATHTNGYNPQEPYVVEVTVDAGRGYTESNDYQTTVLHLKVLTSGKNSPDPIAVLKTHKPDETSEGKYFIVSESGSLYSRVREKSFQAEFNGLK</sequence>